<evidence type="ECO:0000259" key="1">
    <source>
        <dbReference type="Pfam" id="PF13325"/>
    </source>
</evidence>
<evidence type="ECO:0000313" key="3">
    <source>
        <dbReference type="WBParaSite" id="jg3051"/>
    </source>
</evidence>
<sequence length="223" mass="25317">MKRWTVEDDVALVAAVTHVCDLKAKKGGMNCCMTRVLADLLENGWMLWAGTNSEPSNPESPSLLRRMNNAQMPVTNASLIAQLFFDKILEQNRTVFHHSRSAKVLEEHWRELKYYGLVVDQKPVIFEDDLLQMEKTFDMVTLVEGDGSLPLDIEERHTTRNLVVNEREAGEWEKVFVKAVTGIYPHTQMSPETMVCCVVAQSPLTFARRRHSSAGPLDVTKLM</sequence>
<dbReference type="Pfam" id="PF13325">
    <property type="entry name" value="MCRS_N"/>
    <property type="match status" value="1"/>
</dbReference>
<proteinExistence type="predicted"/>
<dbReference type="Proteomes" id="UP000887574">
    <property type="component" value="Unplaced"/>
</dbReference>
<dbReference type="AlphaFoldDB" id="A0A915E9S5"/>
<name>A0A915E9S5_9BILA</name>
<evidence type="ECO:0000313" key="2">
    <source>
        <dbReference type="Proteomes" id="UP000887574"/>
    </source>
</evidence>
<feature type="domain" description="Microspherule protein N-terminal" evidence="1">
    <location>
        <begin position="84"/>
        <end position="128"/>
    </location>
</feature>
<keyword evidence="2" id="KW-1185">Reference proteome</keyword>
<protein>
    <submittedName>
        <fullName evidence="3">Microspherule protein N-terminal domain-containing protein</fullName>
    </submittedName>
</protein>
<organism evidence="2 3">
    <name type="scientific">Ditylenchus dipsaci</name>
    <dbReference type="NCBI Taxonomy" id="166011"/>
    <lineage>
        <taxon>Eukaryota</taxon>
        <taxon>Metazoa</taxon>
        <taxon>Ecdysozoa</taxon>
        <taxon>Nematoda</taxon>
        <taxon>Chromadorea</taxon>
        <taxon>Rhabditida</taxon>
        <taxon>Tylenchina</taxon>
        <taxon>Tylenchomorpha</taxon>
        <taxon>Sphaerularioidea</taxon>
        <taxon>Anguinidae</taxon>
        <taxon>Anguininae</taxon>
        <taxon>Ditylenchus</taxon>
    </lineage>
</organism>
<dbReference type="InterPro" id="IPR025999">
    <property type="entry name" value="MCRS_N"/>
</dbReference>
<reference evidence="3" key="1">
    <citation type="submission" date="2022-11" db="UniProtKB">
        <authorList>
            <consortium name="WormBaseParasite"/>
        </authorList>
    </citation>
    <scope>IDENTIFICATION</scope>
</reference>
<dbReference type="WBParaSite" id="jg3051">
    <property type="protein sequence ID" value="jg3051"/>
    <property type="gene ID" value="jg3051"/>
</dbReference>
<accession>A0A915E9S5</accession>